<evidence type="ECO:0000313" key="1">
    <source>
        <dbReference type="EMBL" id="CAG8613288.1"/>
    </source>
</evidence>
<comment type="caution">
    <text evidence="1">The sequence shown here is derived from an EMBL/GenBank/DDBJ whole genome shotgun (WGS) entry which is preliminary data.</text>
</comment>
<dbReference type="Proteomes" id="UP000789572">
    <property type="component" value="Unassembled WGS sequence"/>
</dbReference>
<protein>
    <submittedName>
        <fullName evidence="1">3703_t:CDS:1</fullName>
    </submittedName>
</protein>
<name>A0A9N9CRU5_9GLOM</name>
<accession>A0A9N9CRU5</accession>
<proteinExistence type="predicted"/>
<reference evidence="1" key="1">
    <citation type="submission" date="2021-06" db="EMBL/GenBank/DDBJ databases">
        <authorList>
            <person name="Kallberg Y."/>
            <person name="Tangrot J."/>
            <person name="Rosling A."/>
        </authorList>
    </citation>
    <scope>NUCLEOTIDE SEQUENCE</scope>
    <source>
        <strain evidence="1">IA702</strain>
    </source>
</reference>
<evidence type="ECO:0000313" key="2">
    <source>
        <dbReference type="Proteomes" id="UP000789572"/>
    </source>
</evidence>
<sequence length="371" mass="43131">MATFVNTIGNKSKLVQSEFDETRRRKAQEILDNWKEWCTQVNKDKLKSSGVLQNKVTINNIVQGQSETSETKVAKKNNKADELFQYMRKRNIYVLCGPFRKLSELDAEDRFEKIVYDTTVEIDIPKDIKEYLHDLLSGDIESALSKVKEPLSKDARPLLLWTNEVCRHFIFYFYYGGLQIDSDEKTWSNQTVYRVFDLFSMFFGKLTSGIAFGEIVNKAQKNQSNSKRGDKNDAVLYQDNNATVIYEQSFGPTKFYSKHYMENIMKLARNGVDDLNYYFLQYGKSSVTTAKKLKSIGIHGYKYSLSIYLTDLLCRKLYRIYEIFNCKIPTSYTDRWFLADIVRIGVYFEALLAERQSVKGKMGGENMTNED</sequence>
<dbReference type="EMBL" id="CAJVPJ010002114">
    <property type="protein sequence ID" value="CAG8613288.1"/>
    <property type="molecule type" value="Genomic_DNA"/>
</dbReference>
<dbReference type="AlphaFoldDB" id="A0A9N9CRU5"/>
<organism evidence="1 2">
    <name type="scientific">Paraglomus occultum</name>
    <dbReference type="NCBI Taxonomy" id="144539"/>
    <lineage>
        <taxon>Eukaryota</taxon>
        <taxon>Fungi</taxon>
        <taxon>Fungi incertae sedis</taxon>
        <taxon>Mucoromycota</taxon>
        <taxon>Glomeromycotina</taxon>
        <taxon>Glomeromycetes</taxon>
        <taxon>Paraglomerales</taxon>
        <taxon>Paraglomeraceae</taxon>
        <taxon>Paraglomus</taxon>
    </lineage>
</organism>
<gene>
    <name evidence="1" type="ORF">POCULU_LOCUS8055</name>
</gene>
<keyword evidence="2" id="KW-1185">Reference proteome</keyword>
<feature type="non-terminal residue" evidence="1">
    <location>
        <position position="371"/>
    </location>
</feature>
<dbReference type="OrthoDB" id="2444298at2759"/>